<dbReference type="PANTHER" id="PTHR24096:SF149">
    <property type="entry name" value="AMP-BINDING DOMAIN-CONTAINING PROTEIN-RELATED"/>
    <property type="match status" value="1"/>
</dbReference>
<proteinExistence type="inferred from homology"/>
<sequence>MNAALPQGPAASEMHSLKVIEQFEKSPLSQRYPWTNSYDLILNACEKWGDDTGLEFVPTGTAGEPSEVISYRQLARRITQTANLLHSLGVQSQDAVSVMMPSLPETYYAIWGAQAAGITSPLNPMLDAHHLAEIIDVTQSKVLITTAPFTANRDLWEKAVEVVKQATNITHMVIITRPGLTEALPSAPREGVIMVDYNAIVDNFNDSRLDSGRRFHGDDAAAYMHTGGTTGRPKVAQLNHSNFAFVAQLIADMGSDQPRYNTPCALPLFHIFGLVVTGIAAFSIGNPIIILSPSGFRNPNVVANFWSYVERFKFKGVAAVPTILSVLYEVPVGDHDVSSLEEIISGAAPLPDHLKLKFEDRYHCRVRNGYGMTETTALLSLSQKETPVPLGSCGLRLPYAERIIGHIDGNKLTKICGPNEAGVILTRGPNVFAGYLEKSDNDKAWVDNWYNTGDIGYLDEEGFLFLTGRAKDLIIRGGHNIDPLQIEEPLLNHPDVADVVAIGQPDAHAGELPIAYVVAKPGKHIDEQALLAYCQKHISERAAIPKRIQLLESIPLTAVGKVFKPRLREMAAEYVLHSILTHTEIGANIAVYTDQLKGLTATITLDDKDQAETVASAVQSLPFHIDIV</sequence>
<comment type="caution">
    <text evidence="5">The sequence shown here is derived from an EMBL/GenBank/DDBJ whole genome shotgun (WGS) entry which is preliminary data.</text>
</comment>
<dbReference type="InterPro" id="IPR020845">
    <property type="entry name" value="AMP-binding_CS"/>
</dbReference>
<dbReference type="SUPFAM" id="SSF56801">
    <property type="entry name" value="Acetyl-CoA synthetase-like"/>
    <property type="match status" value="1"/>
</dbReference>
<evidence type="ECO:0000313" key="6">
    <source>
        <dbReference type="Proteomes" id="UP000787472"/>
    </source>
</evidence>
<dbReference type="Proteomes" id="UP000787472">
    <property type="component" value="Unassembled WGS sequence"/>
</dbReference>
<comment type="similarity">
    <text evidence="1">Belongs to the ATP-dependent AMP-binding enzyme family.</text>
</comment>
<evidence type="ECO:0000259" key="3">
    <source>
        <dbReference type="Pfam" id="PF00501"/>
    </source>
</evidence>
<dbReference type="InterPro" id="IPR025110">
    <property type="entry name" value="AMP-bd_C"/>
</dbReference>
<name>A0A9E5MIU3_9GAMM</name>
<feature type="domain" description="AMP-binding enzyme C-terminal" evidence="4">
    <location>
        <begin position="486"/>
        <end position="561"/>
    </location>
</feature>
<dbReference type="Pfam" id="PF13193">
    <property type="entry name" value="AMP-binding_C"/>
    <property type="match status" value="1"/>
</dbReference>
<dbReference type="InterPro" id="IPR000873">
    <property type="entry name" value="AMP-dep_synth/lig_dom"/>
</dbReference>
<dbReference type="PANTHER" id="PTHR24096">
    <property type="entry name" value="LONG-CHAIN-FATTY-ACID--COA LIGASE"/>
    <property type="match status" value="1"/>
</dbReference>
<keyword evidence="6" id="KW-1185">Reference proteome</keyword>
<dbReference type="NCBIfam" id="NF005714">
    <property type="entry name" value="PRK07529.1"/>
    <property type="match status" value="1"/>
</dbReference>
<organism evidence="5 6">
    <name type="scientific">Pseudomaricurvus hydrocarbonicus</name>
    <dbReference type="NCBI Taxonomy" id="1470433"/>
    <lineage>
        <taxon>Bacteria</taxon>
        <taxon>Pseudomonadati</taxon>
        <taxon>Pseudomonadota</taxon>
        <taxon>Gammaproteobacteria</taxon>
        <taxon>Cellvibrionales</taxon>
        <taxon>Cellvibrionaceae</taxon>
        <taxon>Pseudomaricurvus</taxon>
    </lineage>
</organism>
<evidence type="ECO:0000313" key="5">
    <source>
        <dbReference type="EMBL" id="NHO64029.1"/>
    </source>
</evidence>
<feature type="domain" description="AMP-dependent synthetase/ligase" evidence="3">
    <location>
        <begin position="64"/>
        <end position="436"/>
    </location>
</feature>
<reference evidence="5" key="1">
    <citation type="submission" date="2020-03" db="EMBL/GenBank/DDBJ databases">
        <authorList>
            <person name="Guo F."/>
        </authorList>
    </citation>
    <scope>NUCLEOTIDE SEQUENCE</scope>
    <source>
        <strain evidence="5">JCM 30134</strain>
    </source>
</reference>
<accession>A0A9E5MIU3</accession>
<evidence type="ECO:0000256" key="2">
    <source>
        <dbReference type="ARBA" id="ARBA00022598"/>
    </source>
</evidence>
<dbReference type="Gene3D" id="3.40.50.12780">
    <property type="entry name" value="N-terminal domain of ligase-like"/>
    <property type="match status" value="1"/>
</dbReference>
<gene>
    <name evidence="5" type="ORF">G8770_00525</name>
</gene>
<keyword evidence="2" id="KW-0436">Ligase</keyword>
<dbReference type="AlphaFoldDB" id="A0A9E5MIU3"/>
<dbReference type="GO" id="GO:0016405">
    <property type="term" value="F:CoA-ligase activity"/>
    <property type="evidence" value="ECO:0007669"/>
    <property type="project" value="TreeGrafter"/>
</dbReference>
<dbReference type="InterPro" id="IPR045851">
    <property type="entry name" value="AMP-bd_C_sf"/>
</dbReference>
<dbReference type="PROSITE" id="PS00455">
    <property type="entry name" value="AMP_BINDING"/>
    <property type="match status" value="1"/>
</dbReference>
<dbReference type="RefSeq" id="WP_167180657.1">
    <property type="nucleotide sequence ID" value="NZ_JAAONZ010000001.1"/>
</dbReference>
<evidence type="ECO:0000256" key="1">
    <source>
        <dbReference type="ARBA" id="ARBA00006432"/>
    </source>
</evidence>
<dbReference type="Gene3D" id="3.30.300.30">
    <property type="match status" value="1"/>
</dbReference>
<dbReference type="InterPro" id="IPR042099">
    <property type="entry name" value="ANL_N_sf"/>
</dbReference>
<dbReference type="Pfam" id="PF00501">
    <property type="entry name" value="AMP-binding"/>
    <property type="match status" value="1"/>
</dbReference>
<evidence type="ECO:0000259" key="4">
    <source>
        <dbReference type="Pfam" id="PF13193"/>
    </source>
</evidence>
<dbReference type="EMBL" id="JAAONZ010000001">
    <property type="protein sequence ID" value="NHO64029.1"/>
    <property type="molecule type" value="Genomic_DNA"/>
</dbReference>
<protein>
    <submittedName>
        <fullName evidence="5">Acyl-CoA synthetase</fullName>
    </submittedName>
</protein>